<name>A0ABS8A0B5_9FLAO</name>
<dbReference type="PANTHER" id="PTHR42754">
    <property type="entry name" value="ENDOGLUCANASE"/>
    <property type="match status" value="1"/>
</dbReference>
<evidence type="ECO:0000259" key="3">
    <source>
        <dbReference type="Pfam" id="PF18962"/>
    </source>
</evidence>
<sequence>MKYNFIFFLFCFYFGNTLFSQAPAIQWQSFFNGLGTTPLNELYPDIQQTSDGGYILAGDGNGTATVSTTSNFSVIKLNALGNIQWQKEFGGSDTDKAHSVRQTVDGGYIVAGETQSTNGDVTGNHGSSDYWIIKLNSSGNLQWQKTYGGSANDIARSIRQTTDGGYIVAGETSSTNGDVTGNHGSSDYWIIKIDSLGNLQWQKTFGGTADDKAQDIEQTADNGYIIAGFATSNNGNVVGNHGSYDYWIIKLTSTGDIQWQKSFGGSAVDRANCIRKAADGGYFIAGWTTSANGDVTLNNGSSDYWILKITSTGDIQWQKSFGTSFQEEAYGVDDTIDGGCIVTGLRYSVPQEGPSTGTAYPDYWIIKLDVSGNIEWQNTYGGPLSDISTSVQQTSDGGYIVAGFAYNGSFNFDFWIIKLAGSQLSTHENILKSTLSIYPNPAKDFFTIDHLPAESTVNIHDASGRKIFSKKYSESKVSINTSPFINGVYIIQVDDKEKNILSEKLIIRK</sequence>
<organism evidence="4 5">
    <name type="scientific">Chryseobacterium tagetis</name>
    <dbReference type="NCBI Taxonomy" id="2801334"/>
    <lineage>
        <taxon>Bacteria</taxon>
        <taxon>Pseudomonadati</taxon>
        <taxon>Bacteroidota</taxon>
        <taxon>Flavobacteriia</taxon>
        <taxon>Flavobacteriales</taxon>
        <taxon>Weeksellaceae</taxon>
        <taxon>Chryseobacterium group</taxon>
        <taxon>Chryseobacterium</taxon>
    </lineage>
</organism>
<feature type="domain" description="Secretion system C-terminal sorting" evidence="3">
    <location>
        <begin position="437"/>
        <end position="507"/>
    </location>
</feature>
<feature type="chain" id="PRO_5045877048" evidence="2">
    <location>
        <begin position="23"/>
        <end position="509"/>
    </location>
</feature>
<dbReference type="Pfam" id="PF18962">
    <property type="entry name" value="Por_Secre_tail"/>
    <property type="match status" value="1"/>
</dbReference>
<evidence type="ECO:0000256" key="2">
    <source>
        <dbReference type="SAM" id="SignalP"/>
    </source>
</evidence>
<dbReference type="InterPro" id="IPR026444">
    <property type="entry name" value="Secre_tail"/>
</dbReference>
<evidence type="ECO:0000313" key="4">
    <source>
        <dbReference type="EMBL" id="MCA6066050.1"/>
    </source>
</evidence>
<dbReference type="EMBL" id="JAERSE020000001">
    <property type="protein sequence ID" value="MCA6066050.1"/>
    <property type="molecule type" value="Genomic_DNA"/>
</dbReference>
<dbReference type="RefSeq" id="WP_225686069.1">
    <property type="nucleotide sequence ID" value="NZ_JAERSE020000001.1"/>
</dbReference>
<reference evidence="4 5" key="1">
    <citation type="submission" date="2021-09" db="EMBL/GenBank/DDBJ databases">
        <title>Genome sequencing and assembly of Chryseobacterium sp. RG1.</title>
        <authorList>
            <person name="Chhetri G."/>
        </authorList>
    </citation>
    <scope>NUCLEOTIDE SEQUENCE [LARGE SCALE GENOMIC DNA]</scope>
    <source>
        <strain evidence="4 5">RG1</strain>
    </source>
</reference>
<keyword evidence="5" id="KW-1185">Reference proteome</keyword>
<proteinExistence type="predicted"/>
<dbReference type="Proteomes" id="UP000618240">
    <property type="component" value="Unassembled WGS sequence"/>
</dbReference>
<dbReference type="NCBIfam" id="TIGR04183">
    <property type="entry name" value="Por_Secre_tail"/>
    <property type="match status" value="1"/>
</dbReference>
<keyword evidence="1 2" id="KW-0732">Signal</keyword>
<protein>
    <submittedName>
        <fullName evidence="4">T9SS type A sorting domain-containing protein</fullName>
    </submittedName>
</protein>
<evidence type="ECO:0000313" key="5">
    <source>
        <dbReference type="Proteomes" id="UP000618240"/>
    </source>
</evidence>
<accession>A0ABS8A0B5</accession>
<gene>
    <name evidence="4" type="ORF">JI747_002600</name>
</gene>
<comment type="caution">
    <text evidence="4">The sequence shown here is derived from an EMBL/GenBank/DDBJ whole genome shotgun (WGS) entry which is preliminary data.</text>
</comment>
<dbReference type="PANTHER" id="PTHR42754:SF1">
    <property type="entry name" value="LIPOPROTEIN"/>
    <property type="match status" value="1"/>
</dbReference>
<feature type="signal peptide" evidence="2">
    <location>
        <begin position="1"/>
        <end position="22"/>
    </location>
</feature>
<evidence type="ECO:0000256" key="1">
    <source>
        <dbReference type="ARBA" id="ARBA00022729"/>
    </source>
</evidence>